<name>A0A3M0GQS4_9FLAO</name>
<comment type="caution">
    <text evidence="1">The sequence shown here is derived from an EMBL/GenBank/DDBJ whole genome shotgun (WGS) entry which is preliminary data.</text>
</comment>
<proteinExistence type="predicted"/>
<evidence type="ECO:0000313" key="2">
    <source>
        <dbReference type="Proteomes" id="UP000281985"/>
    </source>
</evidence>
<dbReference type="AlphaFoldDB" id="A0A3M0GQS4"/>
<reference evidence="1 2" key="1">
    <citation type="submission" date="2018-10" db="EMBL/GenBank/DDBJ databases">
        <title>Dokdonia luteus sp. nov., isolated from sea water.</title>
        <authorList>
            <person name="Zhou L.Y."/>
            <person name="Du Z.J."/>
        </authorList>
    </citation>
    <scope>NUCLEOTIDE SEQUENCE [LARGE SCALE GENOMIC DNA]</scope>
    <source>
        <strain evidence="1 2">SH27</strain>
    </source>
</reference>
<dbReference type="EMBL" id="REFV01000002">
    <property type="protein sequence ID" value="RMB63539.1"/>
    <property type="molecule type" value="Genomic_DNA"/>
</dbReference>
<organism evidence="1 2">
    <name type="scientific">Dokdonia sinensis</name>
    <dbReference type="NCBI Taxonomy" id="2479847"/>
    <lineage>
        <taxon>Bacteria</taxon>
        <taxon>Pseudomonadati</taxon>
        <taxon>Bacteroidota</taxon>
        <taxon>Flavobacteriia</taxon>
        <taxon>Flavobacteriales</taxon>
        <taxon>Flavobacteriaceae</taxon>
        <taxon>Dokdonia</taxon>
    </lineage>
</organism>
<accession>A0A3M0GQS4</accession>
<gene>
    <name evidence="1" type="ORF">EAX61_03230</name>
</gene>
<dbReference type="OrthoDB" id="8482296at2"/>
<sequence length="321" mass="36180">MLLLISFITVFAPDITTASTKTAPTEIVTDGLYYAEFYDYIFRGHFEHIKMTSEDPMFLSIFSEYLYTFGSQCAQYLPDNKVEMQKQVCKTESVTTDGYGVETNRYCVEYVWIGSGVYAKPDLYNAKVTSENALRKKGLQVTFEILTDPNAMGNSVDMIHKMQGLKVDMLTFFKLNPCNSPAILAFEENLKRFALNQPAVRINAESKYTKMKKAGGPTATQNKKKLLDDLIKDQSRTWAMNRYVPGSISSIFERKDTTGKIVVMGGSYQYKGFLGTQKNNVRVTFKNGIPECIYFSDYPNNCKTPNSGIVSAFASGKYTVQ</sequence>
<dbReference type="Proteomes" id="UP000281985">
    <property type="component" value="Unassembled WGS sequence"/>
</dbReference>
<evidence type="ECO:0000313" key="1">
    <source>
        <dbReference type="EMBL" id="RMB63539.1"/>
    </source>
</evidence>
<protein>
    <submittedName>
        <fullName evidence="1">Uncharacterized protein</fullName>
    </submittedName>
</protein>
<keyword evidence="2" id="KW-1185">Reference proteome</keyword>